<dbReference type="GeneID" id="71855903"/>
<evidence type="ECO:0000313" key="2">
    <source>
        <dbReference type="Proteomes" id="UP001595821"/>
    </source>
</evidence>
<dbReference type="EMBL" id="JBHSDJ010000092">
    <property type="protein sequence ID" value="MFC4247718.1"/>
    <property type="molecule type" value="Genomic_DNA"/>
</dbReference>
<dbReference type="AlphaFoldDB" id="A0ABD5P066"/>
<evidence type="ECO:0008006" key="3">
    <source>
        <dbReference type="Google" id="ProtNLM"/>
    </source>
</evidence>
<dbReference type="RefSeq" id="WP_246975995.1">
    <property type="nucleotide sequence ID" value="NZ_CP095398.1"/>
</dbReference>
<dbReference type="PROSITE" id="PS51318">
    <property type="entry name" value="TAT"/>
    <property type="match status" value="1"/>
</dbReference>
<name>A0ABD5P066_9EURY</name>
<protein>
    <recommendedName>
        <fullName evidence="3">Twin-arginine translocation signal domain-containing protein</fullName>
    </recommendedName>
</protein>
<evidence type="ECO:0000313" key="1">
    <source>
        <dbReference type="EMBL" id="MFC4247718.1"/>
    </source>
</evidence>
<proteinExistence type="predicted"/>
<organism evidence="1 2">
    <name type="scientific">Natribaculum luteum</name>
    <dbReference type="NCBI Taxonomy" id="1586232"/>
    <lineage>
        <taxon>Archaea</taxon>
        <taxon>Methanobacteriati</taxon>
        <taxon>Methanobacteriota</taxon>
        <taxon>Stenosarchaea group</taxon>
        <taxon>Halobacteria</taxon>
        <taxon>Halobacteriales</taxon>
        <taxon>Natrialbaceae</taxon>
        <taxon>Natribaculum</taxon>
    </lineage>
</organism>
<dbReference type="Proteomes" id="UP001595821">
    <property type="component" value="Unassembled WGS sequence"/>
</dbReference>
<accession>A0ABD5P066</accession>
<reference evidence="1 2" key="1">
    <citation type="journal article" date="2014" name="Int. J. Syst. Evol. Microbiol.">
        <title>Complete genome sequence of Corynebacterium casei LMG S-19264T (=DSM 44701T), isolated from a smear-ripened cheese.</title>
        <authorList>
            <consortium name="US DOE Joint Genome Institute (JGI-PGF)"/>
            <person name="Walter F."/>
            <person name="Albersmeier A."/>
            <person name="Kalinowski J."/>
            <person name="Ruckert C."/>
        </authorList>
    </citation>
    <scope>NUCLEOTIDE SEQUENCE [LARGE SCALE GENOMIC DNA]</scope>
    <source>
        <strain evidence="1 2">IBRC-M 10912</strain>
    </source>
</reference>
<sequence>MNRRTLLSKLGTAAVAGGAAVAATNTASAETTDDSYELELEPGTTFSYAETYLGESFIYAPLPDGSTFYLFQEPNGCCQIDEVVMVLAETGEVLYLESLDGVLYTEDQIGEMADRIGEMADRILYTEELIVETEYLIVDVIKYTQDSVLEFVDMLNPLNLL</sequence>
<gene>
    <name evidence="1" type="ORF">ACFOZ7_12210</name>
</gene>
<dbReference type="InterPro" id="IPR006311">
    <property type="entry name" value="TAT_signal"/>
</dbReference>
<comment type="caution">
    <text evidence="1">The sequence shown here is derived from an EMBL/GenBank/DDBJ whole genome shotgun (WGS) entry which is preliminary data.</text>
</comment>